<dbReference type="PANTHER" id="PTHR46143:SF1">
    <property type="entry name" value="CALPAIN-7"/>
    <property type="match status" value="1"/>
</dbReference>
<evidence type="ECO:0000259" key="6">
    <source>
        <dbReference type="PROSITE" id="PS50203"/>
    </source>
</evidence>
<accession>A0AAD5RJW4</accession>
<dbReference type="EMBL" id="JAKWBI020000397">
    <property type="protein sequence ID" value="KAJ2895521.1"/>
    <property type="molecule type" value="Genomic_DNA"/>
</dbReference>
<feature type="active site" evidence="5">
    <location>
        <position position="344"/>
    </location>
</feature>
<evidence type="ECO:0000256" key="1">
    <source>
        <dbReference type="ARBA" id="ARBA00010193"/>
    </source>
</evidence>
<dbReference type="SMART" id="SM00230">
    <property type="entry name" value="CysPc"/>
    <property type="match status" value="1"/>
</dbReference>
<comment type="similarity">
    <text evidence="1">Belongs to the peptidase C2 family. PalB/RIM13 subfamily.</text>
</comment>
<protein>
    <submittedName>
        <fullName evidence="7">PALB protein</fullName>
    </submittedName>
</protein>
<dbReference type="Proteomes" id="UP001201980">
    <property type="component" value="Unassembled WGS sequence"/>
</dbReference>
<dbReference type="GO" id="GO:0006508">
    <property type="term" value="P:proteolysis"/>
    <property type="evidence" value="ECO:0007669"/>
    <property type="project" value="UniProtKB-KW"/>
</dbReference>
<evidence type="ECO:0000256" key="4">
    <source>
        <dbReference type="ARBA" id="ARBA00022807"/>
    </source>
</evidence>
<proteinExistence type="inferred from homology"/>
<dbReference type="SMART" id="SM00720">
    <property type="entry name" value="calpain_III"/>
    <property type="match status" value="1"/>
</dbReference>
<dbReference type="InterPro" id="IPR051297">
    <property type="entry name" value="PalB/RIM13"/>
</dbReference>
<evidence type="ECO:0000256" key="2">
    <source>
        <dbReference type="ARBA" id="ARBA00022670"/>
    </source>
</evidence>
<dbReference type="PANTHER" id="PTHR46143">
    <property type="entry name" value="CALPAIN-7"/>
    <property type="match status" value="1"/>
</dbReference>
<dbReference type="InterPro" id="IPR001300">
    <property type="entry name" value="Peptidase_C2_calpain_cat"/>
</dbReference>
<name>A0AAD5RJW4_9PEZI</name>
<dbReference type="GO" id="GO:0004198">
    <property type="term" value="F:calcium-dependent cysteine-type endopeptidase activity"/>
    <property type="evidence" value="ECO:0007669"/>
    <property type="project" value="InterPro"/>
</dbReference>
<keyword evidence="2 5" id="KW-0645">Protease</keyword>
<keyword evidence="3 5" id="KW-0378">Hydrolase</keyword>
<dbReference type="InterPro" id="IPR022683">
    <property type="entry name" value="Calpain_III"/>
</dbReference>
<dbReference type="InterPro" id="IPR036213">
    <property type="entry name" value="Calpain_III_sf"/>
</dbReference>
<feature type="domain" description="Calpain catalytic" evidence="6">
    <location>
        <begin position="123"/>
        <end position="402"/>
    </location>
</feature>
<keyword evidence="8" id="KW-1185">Reference proteome</keyword>
<feature type="active site" evidence="5">
    <location>
        <position position="324"/>
    </location>
</feature>
<dbReference type="SUPFAM" id="SSF54001">
    <property type="entry name" value="Cysteine proteinases"/>
    <property type="match status" value="1"/>
</dbReference>
<comment type="caution">
    <text evidence="7">The sequence shown here is derived from an EMBL/GenBank/DDBJ whole genome shotgun (WGS) entry which is preliminary data.</text>
</comment>
<dbReference type="PROSITE" id="PS50203">
    <property type="entry name" value="CALPAIN_CAT"/>
    <property type="match status" value="1"/>
</dbReference>
<evidence type="ECO:0000256" key="3">
    <source>
        <dbReference type="ARBA" id="ARBA00022801"/>
    </source>
</evidence>
<organism evidence="7 8">
    <name type="scientific">Zalerion maritima</name>
    <dbReference type="NCBI Taxonomy" id="339359"/>
    <lineage>
        <taxon>Eukaryota</taxon>
        <taxon>Fungi</taxon>
        <taxon>Dikarya</taxon>
        <taxon>Ascomycota</taxon>
        <taxon>Pezizomycotina</taxon>
        <taxon>Sordariomycetes</taxon>
        <taxon>Lulworthiomycetidae</taxon>
        <taxon>Lulworthiales</taxon>
        <taxon>Lulworthiaceae</taxon>
        <taxon>Zalerion</taxon>
    </lineage>
</organism>
<evidence type="ECO:0000256" key="5">
    <source>
        <dbReference type="PROSITE-ProRule" id="PRU00239"/>
    </source>
</evidence>
<reference evidence="7" key="1">
    <citation type="submission" date="2022-07" db="EMBL/GenBank/DDBJ databases">
        <title>Draft genome sequence of Zalerion maritima ATCC 34329, a (micro)plastics degrading marine fungus.</title>
        <authorList>
            <person name="Paco A."/>
            <person name="Goncalves M.F.M."/>
            <person name="Rocha-Santos T.A.P."/>
            <person name="Alves A."/>
        </authorList>
    </citation>
    <scope>NUCLEOTIDE SEQUENCE</scope>
    <source>
        <strain evidence="7">ATCC 34329</strain>
    </source>
</reference>
<sequence length="814" mass="90907">MSEELATRYESVAREKEVDDLGLARENAVMACETWAELMRNTQRASEKARYRAGFRRLVPLAERLTFEHKLLERVSTLHGSYFGLSPRPLPPHSFAHVLGQDLFEDTTIFTVSEDQAALLDGWKRPRDLFPGADETQLMVPIHGTDLVQDVTTDCSVVASLCAIMKASEKRKKSILADMMSPYDYEADRPRLSENGKYVFRMHFNGCCREVIVDDRLPATCNDKRSIMVTDRRNPRLIWPALVEKAYLKVRGGYDFPGSNSGVDLSILTGWIPEQVYLHSEDLDFDQLWRRIKLLFGEGQVMVTLGTGVLSREEEEIAGLGGEHDYVVLDVDTAGGERRFLVKNPWAPATVWKGLGGASASFASLSSPSPGTDAKHLDPGTFWINLQEIAQNFLYMYLNFSPDVLFKAQNRHFEWVLDHTSHATHAHNPQFCVSTTRTSKVWVLLRKHFADGELEIARNRSNTSSLTETSQRLGFISLRVFLAGGKRVEVDENPIHKSPWLDSSHTLARFEAKPSEKYTVVVLQDLLPLPRYTFTVSFYSGQELAIENPPDRMAVTKRLKGSWTPNTAGGNSHSASYFQNPQYTISLSSATPLIVVLECSDLEICVHVDIAWNAGKRAIVLNTRDLVGNSGDYRPGAAMADLPLVEAGKYTIVCSTYDPGQLADFTLKVGAMVEFEMEPIPPEHAGRRVFKTRDLVFHAGERKKRAPVRISRLTKAFVLAAHLGPPSQSGLRVSLMLGQGPDARQLAASSDGEFAWAASGIRTPDIDLDPAAHHPYGVWLYVEVMGEQAAPQHLIVQVLSEMELRVGDWEHVND</sequence>
<gene>
    <name evidence="7" type="ORF">MKZ38_006396</name>
</gene>
<feature type="active site" evidence="5">
    <location>
        <position position="155"/>
    </location>
</feature>
<dbReference type="Pfam" id="PF25435">
    <property type="entry name" value="PalB_C"/>
    <property type="match status" value="1"/>
</dbReference>
<dbReference type="Pfam" id="PF00648">
    <property type="entry name" value="Peptidase_C2"/>
    <property type="match status" value="1"/>
</dbReference>
<evidence type="ECO:0000313" key="7">
    <source>
        <dbReference type="EMBL" id="KAJ2895521.1"/>
    </source>
</evidence>
<evidence type="ECO:0000313" key="8">
    <source>
        <dbReference type="Proteomes" id="UP001201980"/>
    </source>
</evidence>
<dbReference type="AlphaFoldDB" id="A0AAD5RJW4"/>
<dbReference type="SUPFAM" id="SSF49758">
    <property type="entry name" value="Calpain large subunit, middle domain (domain III)"/>
    <property type="match status" value="2"/>
</dbReference>
<dbReference type="Gene3D" id="3.90.70.10">
    <property type="entry name" value="Cysteine proteinases"/>
    <property type="match status" value="1"/>
</dbReference>
<dbReference type="Gene3D" id="2.60.120.380">
    <property type="match status" value="1"/>
</dbReference>
<keyword evidence="4 5" id="KW-0788">Thiol protease</keyword>
<dbReference type="InterPro" id="IPR038765">
    <property type="entry name" value="Papain-like_cys_pep_sf"/>
</dbReference>